<sequence>MAEMVVVVEHYETRYGYEEKRIFKAFTNIASFEDYCIKNGIQILKGAFGTTYYDDDYSYIVNHVECL</sequence>
<keyword evidence="2" id="KW-1185">Reference proteome</keyword>
<reference evidence="2" key="1">
    <citation type="submission" date="2016-01" db="EMBL/GenBank/DDBJ databases">
        <title>Isolation and Characterization of Enterobacteria phage CBB.</title>
        <authorList>
            <person name="Buttimer C.T.H."/>
            <person name="Hendrix H."/>
            <person name="Alexandre H."/>
            <person name="O'Mahony J."/>
            <person name="Lavigne R."/>
            <person name="Coffey A."/>
        </authorList>
    </citation>
    <scope>NUCLEOTIDE SEQUENCE [LARGE SCALE GENOMIC DNA]</scope>
</reference>
<protein>
    <submittedName>
        <fullName evidence="1">Uncharacterized protein</fullName>
    </submittedName>
</protein>
<name>A0A1L2CVM5_9CAUD</name>
<evidence type="ECO:0000313" key="1">
    <source>
        <dbReference type="EMBL" id="AMM44047.1"/>
    </source>
</evidence>
<evidence type="ECO:0000313" key="2">
    <source>
        <dbReference type="Proteomes" id="UP000223891"/>
    </source>
</evidence>
<dbReference type="Proteomes" id="UP000223891">
    <property type="component" value="Segment"/>
</dbReference>
<dbReference type="EMBL" id="KU574722">
    <property type="protein sequence ID" value="AMM44047.1"/>
    <property type="molecule type" value="Genomic_DNA"/>
</dbReference>
<gene>
    <name evidence="1" type="ORF">CBB_484</name>
</gene>
<proteinExistence type="predicted"/>
<organism evidence="1 2">
    <name type="scientific">Pectobacterium phage vB_PcaM_CBB</name>
    <dbReference type="NCBI Taxonomy" id="2772511"/>
    <lineage>
        <taxon>Viruses</taxon>
        <taxon>Duplodnaviria</taxon>
        <taxon>Heunggongvirae</taxon>
        <taxon>Uroviricota</taxon>
        <taxon>Caudoviricetes</taxon>
        <taxon>Mimasvirus</taxon>
        <taxon>Mimasvirus CBB</taxon>
    </lineage>
</organism>
<accession>A0A1L2CVM5</accession>